<dbReference type="OrthoDB" id="9805870at2"/>
<dbReference type="InterPro" id="IPR007342">
    <property type="entry name" value="PsuG"/>
</dbReference>
<proteinExistence type="inferred from homology"/>
<protein>
    <recommendedName>
        <fullName evidence="8 9">Pseudouridine-5'-phosphate glycosidase</fullName>
        <shortName evidence="9">PsiMP glycosidase</shortName>
        <ecNumber evidence="7 9">4.2.1.70</ecNumber>
    </recommendedName>
</protein>
<dbReference type="PANTHER" id="PTHR42909">
    <property type="entry name" value="ZGC:136858"/>
    <property type="match status" value="1"/>
</dbReference>
<feature type="binding site" evidence="9">
    <location>
        <position position="88"/>
    </location>
    <ligand>
        <name>substrate</name>
    </ligand>
</feature>
<gene>
    <name evidence="9" type="primary">psuG</name>
    <name evidence="10" type="ORF">SAMN04488244_10830</name>
</gene>
<dbReference type="GO" id="GO:0046113">
    <property type="term" value="P:nucleobase catabolic process"/>
    <property type="evidence" value="ECO:0007669"/>
    <property type="project" value="UniProtKB-UniRule"/>
</dbReference>
<comment type="function">
    <text evidence="9">Catalyzes the reversible cleavage of pseudouridine 5'-phosphate (PsiMP) to ribose 5-phosphate and uracil. Functions biologically in the cleavage direction, as part of a pseudouridine degradation pathway.</text>
</comment>
<evidence type="ECO:0000256" key="2">
    <source>
        <dbReference type="ARBA" id="ARBA00022723"/>
    </source>
</evidence>
<dbReference type="GO" id="GO:0005737">
    <property type="term" value="C:cytoplasm"/>
    <property type="evidence" value="ECO:0007669"/>
    <property type="project" value="TreeGrafter"/>
</dbReference>
<dbReference type="GO" id="GO:0046872">
    <property type="term" value="F:metal ion binding"/>
    <property type="evidence" value="ECO:0007669"/>
    <property type="project" value="UniProtKB-KW"/>
</dbReference>
<dbReference type="AlphaFoldDB" id="A0A1H5XXA5"/>
<dbReference type="EMBL" id="FNVG01000008">
    <property type="protein sequence ID" value="SEG16404.1"/>
    <property type="molecule type" value="Genomic_DNA"/>
</dbReference>
<feature type="binding site" evidence="9">
    <location>
        <position position="140"/>
    </location>
    <ligand>
        <name>Mn(2+)</name>
        <dbReference type="ChEBI" id="CHEBI:29035"/>
    </ligand>
</feature>
<dbReference type="PANTHER" id="PTHR42909:SF1">
    <property type="entry name" value="CARBOHYDRATE KINASE PFKB DOMAIN-CONTAINING PROTEIN"/>
    <property type="match status" value="1"/>
</dbReference>
<feature type="active site" description="Nucleophile" evidence="9">
    <location>
        <position position="161"/>
    </location>
</feature>
<feature type="binding site" evidence="9">
    <location>
        <position position="108"/>
    </location>
    <ligand>
        <name>substrate</name>
    </ligand>
</feature>
<dbReference type="Proteomes" id="UP000236721">
    <property type="component" value="Unassembled WGS sequence"/>
</dbReference>
<sequence>MLEKYLDIQPEVAQALAENKPVVALESTIISHGMPYPRNVETALLVEETIRESGAVPATIAIIKGRLKVGLDKEQIEYLGKAGTAVTKVSRRDIPFMVAGEKDGATTVAATMILAEMAGIRVFATGGIGGVHRGAQETFDISADLQELANTNVAVVCAGAKSILDLALTREYLETQGVPVIGYQTDSLPAFYTRESEHGIDYRLDSAQEIAVALKAKWEMNLAGGAVIANPIPEQYAMPVETINGAIEQALAEAEEQGIAGKESTPFLLARVCELTGGNSLDSNIQLVLNNARLGAEIAKSYCQA</sequence>
<keyword evidence="3 9" id="KW-0378">Hydrolase</keyword>
<dbReference type="HAMAP" id="MF_01876">
    <property type="entry name" value="PsiMP_glycosidase"/>
    <property type="match status" value="1"/>
</dbReference>
<keyword evidence="5 9" id="KW-0456">Lyase</keyword>
<evidence type="ECO:0000256" key="6">
    <source>
        <dbReference type="ARBA" id="ARBA00023295"/>
    </source>
</evidence>
<feature type="binding site" evidence="9">
    <location>
        <begin position="142"/>
        <end position="144"/>
    </location>
    <ligand>
        <name>substrate</name>
    </ligand>
</feature>
<keyword evidence="6 9" id="KW-0326">Glycosidase</keyword>
<dbReference type="InterPro" id="IPR022830">
    <property type="entry name" value="Indigdn_synthA-like"/>
</dbReference>
<dbReference type="GO" id="GO:0004730">
    <property type="term" value="F:pseudouridylate synthase activity"/>
    <property type="evidence" value="ECO:0007669"/>
    <property type="project" value="UniProtKB-UniRule"/>
</dbReference>
<comment type="cofactor">
    <cofactor evidence="9">
        <name>Mn(2+)</name>
        <dbReference type="ChEBI" id="CHEBI:29035"/>
    </cofactor>
    <text evidence="9">Binds 1 Mn(2+) ion per subunit.</text>
</comment>
<keyword evidence="2 9" id="KW-0479">Metal-binding</keyword>
<comment type="subunit">
    <text evidence="1 9">Homotrimer.</text>
</comment>
<organism evidence="10 11">
    <name type="scientific">Vibrio hangzhouensis</name>
    <dbReference type="NCBI Taxonomy" id="462991"/>
    <lineage>
        <taxon>Bacteria</taxon>
        <taxon>Pseudomonadati</taxon>
        <taxon>Pseudomonadota</taxon>
        <taxon>Gammaproteobacteria</taxon>
        <taxon>Vibrionales</taxon>
        <taxon>Vibrionaceae</taxon>
        <taxon>Vibrio</taxon>
    </lineage>
</organism>
<dbReference type="SUPFAM" id="SSF110581">
    <property type="entry name" value="Indigoidine synthase A-like"/>
    <property type="match status" value="1"/>
</dbReference>
<name>A0A1H5XXA5_9VIBR</name>
<evidence type="ECO:0000256" key="5">
    <source>
        <dbReference type="ARBA" id="ARBA00023239"/>
    </source>
</evidence>
<evidence type="ECO:0000256" key="7">
    <source>
        <dbReference type="ARBA" id="ARBA00067044"/>
    </source>
</evidence>
<evidence type="ECO:0000256" key="1">
    <source>
        <dbReference type="ARBA" id="ARBA00011233"/>
    </source>
</evidence>
<dbReference type="FunFam" id="3.40.1790.10:FF:000001">
    <property type="entry name" value="Indigoidine synthase A family protein"/>
    <property type="match status" value="1"/>
</dbReference>
<evidence type="ECO:0000256" key="4">
    <source>
        <dbReference type="ARBA" id="ARBA00023211"/>
    </source>
</evidence>
<evidence type="ECO:0000256" key="9">
    <source>
        <dbReference type="HAMAP-Rule" id="MF_01876"/>
    </source>
</evidence>
<dbReference type="Pfam" id="PF04227">
    <property type="entry name" value="Indigoidine_A"/>
    <property type="match status" value="1"/>
</dbReference>
<keyword evidence="11" id="KW-1185">Reference proteome</keyword>
<keyword evidence="4 9" id="KW-0464">Manganese</keyword>
<dbReference type="GO" id="GO:0016798">
    <property type="term" value="F:hydrolase activity, acting on glycosyl bonds"/>
    <property type="evidence" value="ECO:0007669"/>
    <property type="project" value="UniProtKB-KW"/>
</dbReference>
<dbReference type="EC" id="4.2.1.70" evidence="7 9"/>
<comment type="similarity">
    <text evidence="9">Belongs to the pseudouridine-5'-phosphate glycosidase family.</text>
</comment>
<evidence type="ECO:0000313" key="10">
    <source>
        <dbReference type="EMBL" id="SEG16404.1"/>
    </source>
</evidence>
<reference evidence="11" key="1">
    <citation type="submission" date="2016-10" db="EMBL/GenBank/DDBJ databases">
        <authorList>
            <person name="Varghese N."/>
            <person name="Submissions S."/>
        </authorList>
    </citation>
    <scope>NUCLEOTIDE SEQUENCE [LARGE SCALE GENOMIC DNA]</scope>
    <source>
        <strain evidence="11">CGMCC 1.7062</strain>
    </source>
</reference>
<feature type="active site" description="Proton donor" evidence="9">
    <location>
        <position position="26"/>
    </location>
</feature>
<dbReference type="Gene3D" id="3.40.1790.10">
    <property type="entry name" value="Indigoidine synthase domain"/>
    <property type="match status" value="1"/>
</dbReference>
<comment type="catalytic activity">
    <reaction evidence="9">
        <text>D-ribose 5-phosphate + uracil = psi-UMP + H2O</text>
        <dbReference type="Rhea" id="RHEA:18337"/>
        <dbReference type="ChEBI" id="CHEBI:15377"/>
        <dbReference type="ChEBI" id="CHEBI:17568"/>
        <dbReference type="ChEBI" id="CHEBI:58380"/>
        <dbReference type="ChEBI" id="CHEBI:78346"/>
        <dbReference type="EC" id="4.2.1.70"/>
    </reaction>
</comment>
<evidence type="ECO:0000256" key="8">
    <source>
        <dbReference type="ARBA" id="ARBA00073286"/>
    </source>
</evidence>
<evidence type="ECO:0000313" key="11">
    <source>
        <dbReference type="Proteomes" id="UP000236721"/>
    </source>
</evidence>
<dbReference type="RefSeq" id="WP_103880171.1">
    <property type="nucleotide sequence ID" value="NZ_FNVG01000008.1"/>
</dbReference>
<accession>A0A1H5XXA5</accession>
<evidence type="ECO:0000256" key="3">
    <source>
        <dbReference type="ARBA" id="ARBA00022801"/>
    </source>
</evidence>